<dbReference type="InterPro" id="IPR036188">
    <property type="entry name" value="FAD/NAD-bd_sf"/>
</dbReference>
<evidence type="ECO:0000256" key="2">
    <source>
        <dbReference type="ARBA" id="ARBA00022630"/>
    </source>
</evidence>
<dbReference type="Pfam" id="PF13450">
    <property type="entry name" value="NAD_binding_8"/>
    <property type="match status" value="1"/>
</dbReference>
<dbReference type="PRINTS" id="PR00419">
    <property type="entry name" value="ADXRDTASE"/>
</dbReference>
<dbReference type="Proteomes" id="UP000238350">
    <property type="component" value="Unassembled WGS sequence"/>
</dbReference>
<dbReference type="OrthoDB" id="66881at2759"/>
<accession>A0A2T0FCG6</accession>
<dbReference type="EMBL" id="NDIQ01000001">
    <property type="protein sequence ID" value="PRT52703.1"/>
    <property type="molecule type" value="Genomic_DNA"/>
</dbReference>
<dbReference type="GO" id="GO:0050661">
    <property type="term" value="F:NADP binding"/>
    <property type="evidence" value="ECO:0007669"/>
    <property type="project" value="InterPro"/>
</dbReference>
<feature type="region of interest" description="Disordered" evidence="5">
    <location>
        <begin position="64"/>
        <end position="85"/>
    </location>
</feature>
<keyword evidence="4" id="KW-0560">Oxidoreductase</keyword>
<comment type="caution">
    <text evidence="6">The sequence shown here is derived from an EMBL/GenBank/DDBJ whole genome shotgun (WGS) entry which is preliminary data.</text>
</comment>
<dbReference type="RefSeq" id="XP_024662649.1">
    <property type="nucleotide sequence ID" value="XM_024806881.1"/>
</dbReference>
<dbReference type="GO" id="GO:0004499">
    <property type="term" value="F:N,N-dimethylaniline monooxygenase activity"/>
    <property type="evidence" value="ECO:0007669"/>
    <property type="project" value="InterPro"/>
</dbReference>
<evidence type="ECO:0000313" key="6">
    <source>
        <dbReference type="EMBL" id="PRT52703.1"/>
    </source>
</evidence>
<name>A0A2T0FCG6_9ASCO</name>
<dbReference type="Gene3D" id="3.50.50.60">
    <property type="entry name" value="FAD/NAD(P)-binding domain"/>
    <property type="match status" value="2"/>
</dbReference>
<evidence type="ECO:0000313" key="7">
    <source>
        <dbReference type="Proteomes" id="UP000238350"/>
    </source>
</evidence>
<sequence>MTEIGNSDLLNKRVAIIGAGPSGAIALTSFLRQGFKHVTVFEKRPVAGGTWSLDEDLGFKPDSTKLPIGKSRTEAQPPTVVPEEADSATFAQPFSKCSDPRELRYDESSMYPSVETNILAEFMAFTEKPFERQVAPCARKYGKQHDFRTHKVVRKYVLELFEGKEEYLQFNTTVEKALQLDGPGSQWHLTLRRHCYGSTTEEWWTEDFDYLYAASGRFSVPRIPHIPGLERVLKQLPRESVIHTKVYRDPEIFRNKNVLLVGASWSNADVAHAIADIANKPVHLSFNTILQHTVPAFKQPFIVAHTGIKRVTLNSNGKSLNVEFNSKEVISGIEKVVFGTGYHIAYPYLEEYLNLYGGIWHGERATKNLYWSTWWKHDSSLVISSIVTDGITWRAIEAQARATAYLWSGFPGSQPFTIEEAEQWENDRRKLNLRDFHLWWPQYAEFIAGITKVGTGGTRFPGQDIDTHSYNDLFIRSLTLKGEQWASESEKRCKNKLALQTYEQTSEQLEARKIVA</sequence>
<reference evidence="6 7" key="1">
    <citation type="submission" date="2017-04" db="EMBL/GenBank/DDBJ databases">
        <title>Genome sequencing of [Candida] sorbophila.</title>
        <authorList>
            <person name="Ahn J.O."/>
        </authorList>
    </citation>
    <scope>NUCLEOTIDE SEQUENCE [LARGE SCALE GENOMIC DNA]</scope>
    <source>
        <strain evidence="6 7">DS02</strain>
    </source>
</reference>
<dbReference type="STRING" id="45607.A0A2T0FCG6"/>
<organism evidence="6 7">
    <name type="scientific">Wickerhamiella sorbophila</name>
    <dbReference type="NCBI Taxonomy" id="45607"/>
    <lineage>
        <taxon>Eukaryota</taxon>
        <taxon>Fungi</taxon>
        <taxon>Dikarya</taxon>
        <taxon>Ascomycota</taxon>
        <taxon>Saccharomycotina</taxon>
        <taxon>Dipodascomycetes</taxon>
        <taxon>Dipodascales</taxon>
        <taxon>Trichomonascaceae</taxon>
        <taxon>Wickerhamiella</taxon>
    </lineage>
</organism>
<evidence type="ECO:0000256" key="4">
    <source>
        <dbReference type="ARBA" id="ARBA00023002"/>
    </source>
</evidence>
<dbReference type="GeneID" id="36514072"/>
<dbReference type="PANTHER" id="PTHR23023">
    <property type="entry name" value="DIMETHYLANILINE MONOOXYGENASE"/>
    <property type="match status" value="1"/>
</dbReference>
<evidence type="ECO:0000256" key="1">
    <source>
        <dbReference type="ARBA" id="ARBA00009183"/>
    </source>
</evidence>
<keyword evidence="3" id="KW-0274">FAD</keyword>
<protein>
    <submittedName>
        <fullName evidence="6">Thiol-specific monooxygenase</fullName>
    </submittedName>
</protein>
<dbReference type="AlphaFoldDB" id="A0A2T0FCG6"/>
<keyword evidence="2" id="KW-0285">Flavoprotein</keyword>
<gene>
    <name evidence="6" type="ORF">B9G98_00323</name>
</gene>
<evidence type="ECO:0000256" key="5">
    <source>
        <dbReference type="SAM" id="MobiDB-lite"/>
    </source>
</evidence>
<dbReference type="Pfam" id="PF00743">
    <property type="entry name" value="FMO-like"/>
    <property type="match status" value="1"/>
</dbReference>
<keyword evidence="7" id="KW-1185">Reference proteome</keyword>
<dbReference type="InterPro" id="IPR020946">
    <property type="entry name" value="Flavin_mOase-like"/>
</dbReference>
<proteinExistence type="inferred from homology"/>
<dbReference type="InterPro" id="IPR050346">
    <property type="entry name" value="FMO-like"/>
</dbReference>
<dbReference type="GO" id="GO:0050660">
    <property type="term" value="F:flavin adenine dinucleotide binding"/>
    <property type="evidence" value="ECO:0007669"/>
    <property type="project" value="InterPro"/>
</dbReference>
<comment type="similarity">
    <text evidence="1">Belongs to the FMO family.</text>
</comment>
<evidence type="ECO:0000256" key="3">
    <source>
        <dbReference type="ARBA" id="ARBA00022827"/>
    </source>
</evidence>
<dbReference type="SUPFAM" id="SSF51905">
    <property type="entry name" value="FAD/NAD(P)-binding domain"/>
    <property type="match status" value="1"/>
</dbReference>
<keyword evidence="6" id="KW-0503">Monooxygenase</keyword>